<evidence type="ECO:0000256" key="1">
    <source>
        <dbReference type="SAM" id="MobiDB-lite"/>
    </source>
</evidence>
<dbReference type="PANTHER" id="PTHR19863:SF11">
    <property type="entry name" value="WD REPEAT-CONTAINING PROTEIN 47-LIKE PROTEIN"/>
    <property type="match status" value="1"/>
</dbReference>
<accession>A0A9Q0MF30</accession>
<dbReference type="PANTHER" id="PTHR19863">
    <property type="entry name" value="NEMITIN (NEURONAL ENRICHED MAP INTERACTING PROTEIN) HOMOLOG"/>
    <property type="match status" value="1"/>
</dbReference>
<feature type="region of interest" description="Disordered" evidence="1">
    <location>
        <begin position="548"/>
        <end position="579"/>
    </location>
</feature>
<feature type="region of interest" description="Disordered" evidence="1">
    <location>
        <begin position="457"/>
        <end position="480"/>
    </location>
</feature>
<dbReference type="InterPro" id="IPR040067">
    <property type="entry name" value="WDR47"/>
</dbReference>
<protein>
    <recommendedName>
        <fullName evidence="2">CTLH domain-containing protein</fullName>
    </recommendedName>
</protein>
<reference evidence="3" key="1">
    <citation type="submission" date="2022-12" db="EMBL/GenBank/DDBJ databases">
        <title>Genome assemblies of Blomia tropicalis.</title>
        <authorList>
            <person name="Cui Y."/>
        </authorList>
    </citation>
    <scope>NUCLEOTIDE SEQUENCE</scope>
    <source>
        <tissue evidence="3">Adult mites</tissue>
    </source>
</reference>
<comment type="caution">
    <text evidence="3">The sequence shown here is derived from an EMBL/GenBank/DDBJ whole genome shotgun (WGS) entry which is preliminary data.</text>
</comment>
<sequence>MSNTNSNVSVREEDAIRLIIEFLSKRDLSITQLSLERESGIYNCNFGDDLIFLRQLILDGQWDDALQFVTPLQSFETFSSQQFRFIIYKHKYVELLCIRSEAGSPSQTVEIGVQDIIDCLNQLENCCPNRDEYNRLSGLLTIPNLSDEQELRNWNPNSWRLKCFFDLLPLVEKLMQPNVSNGKNRSIAKNDRLMNLIFKGLMYELCLDSVNRKLTFSNQSIEPDVMNGIDDGYNLHCFIQSLPQDLFETYFTGSNREQPANLDIEKHDKPILVASWSEMILSTPIKPNVFPHTSVPYTRIKAADLMSKSLSNSLMQNASTKDLMTMSVIDIGQFSRSTLASTGFHLNNEPDCNDKENRLDSDNVMTASVDRLFKGNDVFSTSKGLIGDNGDLCCGMPTINEGSTPTDSHKDEDFTEQYSMQAPSVRNEVDDGEMSSSYLDIWMRHQKGKMNKLIDTVGRGNGSSSTTAATSSSIESRTVRRKAPIASMGRSSIIPSSTAVHIGYTDSLSSGSTNSIRPISEKPFEGHVSNNIQATPMNMKHTNHMSQAINTPKAPSHSSNMNSGRGHQSSSSKSSFNNDEQHSLWISPIEKSRFNAKVVDNHLEGTYHPQKVWHT</sequence>
<name>A0A9Q0MF30_BLOTA</name>
<dbReference type="InterPro" id="IPR006594">
    <property type="entry name" value="LisH"/>
</dbReference>
<evidence type="ECO:0000313" key="3">
    <source>
        <dbReference type="EMBL" id="KAJ6223332.1"/>
    </source>
</evidence>
<evidence type="ECO:0000259" key="2">
    <source>
        <dbReference type="PROSITE" id="PS50897"/>
    </source>
</evidence>
<dbReference type="OrthoDB" id="187712at2759"/>
<keyword evidence="4" id="KW-1185">Reference proteome</keyword>
<proteinExistence type="predicted"/>
<feature type="compositionally biased region" description="Low complexity" evidence="1">
    <location>
        <begin position="463"/>
        <end position="473"/>
    </location>
</feature>
<evidence type="ECO:0000313" key="4">
    <source>
        <dbReference type="Proteomes" id="UP001142055"/>
    </source>
</evidence>
<dbReference type="SMART" id="SM00668">
    <property type="entry name" value="CTLH"/>
    <property type="match status" value="1"/>
</dbReference>
<dbReference type="AlphaFoldDB" id="A0A9Q0MF30"/>
<dbReference type="EMBL" id="JAPWDV010000001">
    <property type="protein sequence ID" value="KAJ6223332.1"/>
    <property type="molecule type" value="Genomic_DNA"/>
</dbReference>
<organism evidence="3 4">
    <name type="scientific">Blomia tropicalis</name>
    <name type="common">Mite</name>
    <dbReference type="NCBI Taxonomy" id="40697"/>
    <lineage>
        <taxon>Eukaryota</taxon>
        <taxon>Metazoa</taxon>
        <taxon>Ecdysozoa</taxon>
        <taxon>Arthropoda</taxon>
        <taxon>Chelicerata</taxon>
        <taxon>Arachnida</taxon>
        <taxon>Acari</taxon>
        <taxon>Acariformes</taxon>
        <taxon>Sarcoptiformes</taxon>
        <taxon>Astigmata</taxon>
        <taxon>Glycyphagoidea</taxon>
        <taxon>Echimyopodidae</taxon>
        <taxon>Blomia</taxon>
    </lineage>
</organism>
<feature type="compositionally biased region" description="Polar residues" evidence="1">
    <location>
        <begin position="556"/>
        <end position="568"/>
    </location>
</feature>
<gene>
    <name evidence="3" type="ORF">RDWZM_001877</name>
</gene>
<dbReference type="PROSITE" id="PS50897">
    <property type="entry name" value="CTLH"/>
    <property type="match status" value="1"/>
</dbReference>
<feature type="domain" description="CTLH" evidence="2">
    <location>
        <begin position="46"/>
        <end position="103"/>
    </location>
</feature>
<dbReference type="InterPro" id="IPR006595">
    <property type="entry name" value="CTLH_C"/>
</dbReference>
<dbReference type="PROSITE" id="PS50896">
    <property type="entry name" value="LISH"/>
    <property type="match status" value="1"/>
</dbReference>
<dbReference type="Proteomes" id="UP001142055">
    <property type="component" value="Chromosome 1"/>
</dbReference>